<comment type="caution">
    <text evidence="1">The sequence shown here is derived from an EMBL/GenBank/DDBJ whole genome shotgun (WGS) entry which is preliminary data.</text>
</comment>
<gene>
    <name evidence="1" type="ORF">ECE50_019600</name>
</gene>
<evidence type="ECO:0000313" key="1">
    <source>
        <dbReference type="EMBL" id="NSL89057.1"/>
    </source>
</evidence>
<dbReference type="RefSeq" id="WP_127034973.1">
    <property type="nucleotide sequence ID" value="NZ_JAABOK010000003.1"/>
</dbReference>
<dbReference type="PROSITE" id="PS51257">
    <property type="entry name" value="PROKAR_LIPOPROTEIN"/>
    <property type="match status" value="1"/>
</dbReference>
<accession>A0A433WNK4</accession>
<name>A0A433WNK4_9BACT</name>
<organism evidence="1 2">
    <name type="scientific">Chitinophaga solisilvae</name>
    <dbReference type="NCBI Taxonomy" id="1233460"/>
    <lineage>
        <taxon>Bacteria</taxon>
        <taxon>Pseudomonadati</taxon>
        <taxon>Bacteroidota</taxon>
        <taxon>Chitinophagia</taxon>
        <taxon>Chitinophagales</taxon>
        <taxon>Chitinophagaceae</taxon>
        <taxon>Chitinophaga</taxon>
    </lineage>
</organism>
<proteinExistence type="predicted"/>
<sequence>MRLRHVVLAVIAVLTGLTACNKKDKEVTPEGYFSFKLDNVEYKSNSTQGYITDTIIKGKKTLIVDGVTNNFGKHMELLVTFPDGVKAGQYAENIEMSLMDIQQKEPGYFGRAVTVKISSINSKDAEGTFSGTLTSGEIEKPLTDGTFKVNF</sequence>
<reference evidence="1" key="1">
    <citation type="submission" date="2020-05" db="EMBL/GenBank/DDBJ databases">
        <title>Chitinophaga laudate sp. nov., isolated from a tropical peat swamp.</title>
        <authorList>
            <person name="Goh C.B.S."/>
            <person name="Lee M.S."/>
            <person name="Parimannan S."/>
            <person name="Pasbakhsh P."/>
            <person name="Yule C.M."/>
            <person name="Rajandas H."/>
            <person name="Loke S."/>
            <person name="Croft L."/>
            <person name="Tan J.B.L."/>
        </authorList>
    </citation>
    <scope>NUCLEOTIDE SEQUENCE</scope>
    <source>
        <strain evidence="1">Mgbs1</strain>
    </source>
</reference>
<dbReference type="Proteomes" id="UP000281028">
    <property type="component" value="Unassembled WGS sequence"/>
</dbReference>
<dbReference type="OrthoDB" id="666798at2"/>
<dbReference type="EMBL" id="RIAR02000001">
    <property type="protein sequence ID" value="NSL89057.1"/>
    <property type="molecule type" value="Genomic_DNA"/>
</dbReference>
<dbReference type="AlphaFoldDB" id="A0A433WNK4"/>
<evidence type="ECO:0000313" key="2">
    <source>
        <dbReference type="Proteomes" id="UP000281028"/>
    </source>
</evidence>
<keyword evidence="2" id="KW-1185">Reference proteome</keyword>
<protein>
    <submittedName>
        <fullName evidence="1">Uncharacterized protein</fullName>
    </submittedName>
</protein>